<keyword evidence="3" id="KW-1185">Reference proteome</keyword>
<reference evidence="2" key="1">
    <citation type="submission" date="2021-02" db="EMBL/GenBank/DDBJ databases">
        <authorList>
            <person name="Nowell W R."/>
        </authorList>
    </citation>
    <scope>NUCLEOTIDE SEQUENCE</scope>
</reference>
<evidence type="ECO:0000256" key="1">
    <source>
        <dbReference type="SAM" id="MobiDB-lite"/>
    </source>
</evidence>
<feature type="compositionally biased region" description="Polar residues" evidence="1">
    <location>
        <begin position="27"/>
        <end position="47"/>
    </location>
</feature>
<comment type="caution">
    <text evidence="2">The sequence shown here is derived from an EMBL/GenBank/DDBJ whole genome shotgun (WGS) entry which is preliminary data.</text>
</comment>
<accession>A0A821LEW6</accession>
<protein>
    <submittedName>
        <fullName evidence="2">Uncharacterized protein</fullName>
    </submittedName>
</protein>
<evidence type="ECO:0000313" key="2">
    <source>
        <dbReference type="EMBL" id="CAF4749574.1"/>
    </source>
</evidence>
<evidence type="ECO:0000313" key="3">
    <source>
        <dbReference type="Proteomes" id="UP000663873"/>
    </source>
</evidence>
<sequence length="77" mass="8823">MLDRLTKLIDTVQKEINCRYPYVETSPIKSSTATSGSPPPNSYTQRYQQRKKSSSPTQLNRTSSYKRALVQNQRTTP</sequence>
<dbReference type="EMBL" id="CAJOBP010040335">
    <property type="protein sequence ID" value="CAF4749574.1"/>
    <property type="molecule type" value="Genomic_DNA"/>
</dbReference>
<feature type="compositionally biased region" description="Polar residues" evidence="1">
    <location>
        <begin position="54"/>
        <end position="77"/>
    </location>
</feature>
<organism evidence="2 3">
    <name type="scientific">Rotaria socialis</name>
    <dbReference type="NCBI Taxonomy" id="392032"/>
    <lineage>
        <taxon>Eukaryota</taxon>
        <taxon>Metazoa</taxon>
        <taxon>Spiralia</taxon>
        <taxon>Gnathifera</taxon>
        <taxon>Rotifera</taxon>
        <taxon>Eurotatoria</taxon>
        <taxon>Bdelloidea</taxon>
        <taxon>Philodinida</taxon>
        <taxon>Philodinidae</taxon>
        <taxon>Rotaria</taxon>
    </lineage>
</organism>
<gene>
    <name evidence="2" type="ORF">UJA718_LOCUS38842</name>
</gene>
<dbReference type="Proteomes" id="UP000663873">
    <property type="component" value="Unassembled WGS sequence"/>
</dbReference>
<name>A0A821LEW6_9BILA</name>
<proteinExistence type="predicted"/>
<dbReference type="AlphaFoldDB" id="A0A821LEW6"/>
<feature type="non-terminal residue" evidence="2">
    <location>
        <position position="1"/>
    </location>
</feature>
<feature type="region of interest" description="Disordered" evidence="1">
    <location>
        <begin position="24"/>
        <end position="77"/>
    </location>
</feature>